<keyword evidence="2" id="KW-1185">Reference proteome</keyword>
<dbReference type="OrthoDB" id="5398716at2"/>
<evidence type="ECO:0000313" key="1">
    <source>
        <dbReference type="EMBL" id="SHJ72581.1"/>
    </source>
</evidence>
<reference evidence="1 2" key="1">
    <citation type="submission" date="2016-11" db="EMBL/GenBank/DDBJ databases">
        <authorList>
            <person name="Jaros S."/>
            <person name="Januszkiewicz K."/>
            <person name="Wedrychowicz H."/>
        </authorList>
    </citation>
    <scope>NUCLEOTIDE SEQUENCE [LARGE SCALE GENOMIC DNA]</scope>
    <source>
        <strain evidence="1 2">DSM 5091</strain>
    </source>
</reference>
<evidence type="ECO:0000313" key="2">
    <source>
        <dbReference type="Proteomes" id="UP000184171"/>
    </source>
</evidence>
<dbReference type="AlphaFoldDB" id="A0A1M6LMZ5"/>
<dbReference type="Proteomes" id="UP000184171">
    <property type="component" value="Unassembled WGS sequence"/>
</dbReference>
<accession>A0A1M6LMZ5</accession>
<dbReference type="STRING" id="1122189.SAMN02745165_03018"/>
<name>A0A1M6LMZ5_MALRU</name>
<sequence length="80" mass="8407">MTTEIEKLTVDEVATTMKTTPVNVMMHIKRGLLAGEEIDGSWYVAADSLASYLNDANRGHNGSVCKAKSHCGGGCSSSCG</sequence>
<proteinExistence type="predicted"/>
<protein>
    <recommendedName>
        <fullName evidence="3">Helix-turn-helix domain-containing protein</fullName>
    </recommendedName>
</protein>
<dbReference type="EMBL" id="FQZT01000014">
    <property type="protein sequence ID" value="SHJ72581.1"/>
    <property type="molecule type" value="Genomic_DNA"/>
</dbReference>
<gene>
    <name evidence="1" type="ORF">SAMN02745165_03018</name>
</gene>
<evidence type="ECO:0008006" key="3">
    <source>
        <dbReference type="Google" id="ProtNLM"/>
    </source>
</evidence>
<dbReference type="RefSeq" id="WP_072909567.1">
    <property type="nucleotide sequence ID" value="NZ_FQZT01000014.1"/>
</dbReference>
<organism evidence="1 2">
    <name type="scientific">Malonomonas rubra DSM 5091</name>
    <dbReference type="NCBI Taxonomy" id="1122189"/>
    <lineage>
        <taxon>Bacteria</taxon>
        <taxon>Pseudomonadati</taxon>
        <taxon>Thermodesulfobacteriota</taxon>
        <taxon>Desulfuromonadia</taxon>
        <taxon>Desulfuromonadales</taxon>
        <taxon>Geopsychrobacteraceae</taxon>
        <taxon>Malonomonas</taxon>
    </lineage>
</organism>